<feature type="region of interest" description="Disordered" evidence="1">
    <location>
        <begin position="1"/>
        <end position="73"/>
    </location>
</feature>
<evidence type="ECO:0000313" key="2">
    <source>
        <dbReference type="EMBL" id="CAA9486681.1"/>
    </source>
</evidence>
<evidence type="ECO:0000256" key="1">
    <source>
        <dbReference type="SAM" id="MobiDB-lite"/>
    </source>
</evidence>
<reference evidence="2" key="1">
    <citation type="submission" date="2020-02" db="EMBL/GenBank/DDBJ databases">
        <authorList>
            <person name="Meier V. D."/>
        </authorList>
    </citation>
    <scope>NUCLEOTIDE SEQUENCE</scope>
    <source>
        <strain evidence="2">AVDCRST_MAG39</strain>
    </source>
</reference>
<feature type="non-terminal residue" evidence="2">
    <location>
        <position position="1"/>
    </location>
</feature>
<gene>
    <name evidence="2" type="ORF">AVDCRST_MAG39-462</name>
</gene>
<organism evidence="2">
    <name type="scientific">uncultured Sphingomonadaceae bacterium</name>
    <dbReference type="NCBI Taxonomy" id="169976"/>
    <lineage>
        <taxon>Bacteria</taxon>
        <taxon>Pseudomonadati</taxon>
        <taxon>Pseudomonadota</taxon>
        <taxon>Alphaproteobacteria</taxon>
        <taxon>Sphingomonadales</taxon>
        <taxon>Sphingomonadaceae</taxon>
        <taxon>environmental samples</taxon>
    </lineage>
</organism>
<name>A0A6J4S570_9SPHN</name>
<feature type="non-terminal residue" evidence="2">
    <location>
        <position position="73"/>
    </location>
</feature>
<feature type="compositionally biased region" description="Basic residues" evidence="1">
    <location>
        <begin position="24"/>
        <end position="37"/>
    </location>
</feature>
<sequence>GRQAAARWGTGARGALRGRVPAPRPRRGRQRRPRRRDRPAAARRGVRRGNGGRDGRGAPGLPIQSARPAAARL</sequence>
<accession>A0A6J4S570</accession>
<protein>
    <submittedName>
        <fullName evidence="2">Uncharacterized protein</fullName>
    </submittedName>
</protein>
<feature type="compositionally biased region" description="Low complexity" evidence="1">
    <location>
        <begin position="1"/>
        <end position="21"/>
    </location>
</feature>
<proteinExistence type="predicted"/>
<dbReference type="EMBL" id="CADCVW010000022">
    <property type="protein sequence ID" value="CAA9486681.1"/>
    <property type="molecule type" value="Genomic_DNA"/>
</dbReference>
<dbReference type="AlphaFoldDB" id="A0A6J4S570"/>